<proteinExistence type="predicted"/>
<gene>
    <name evidence="1" type="ORF">METZ01_LOCUS294154</name>
</gene>
<evidence type="ECO:0000313" key="1">
    <source>
        <dbReference type="EMBL" id="SVC41300.1"/>
    </source>
</evidence>
<name>A0A382LXI1_9ZZZZ</name>
<organism evidence="1">
    <name type="scientific">marine metagenome</name>
    <dbReference type="NCBI Taxonomy" id="408172"/>
    <lineage>
        <taxon>unclassified sequences</taxon>
        <taxon>metagenomes</taxon>
        <taxon>ecological metagenomes</taxon>
    </lineage>
</organism>
<accession>A0A382LXI1</accession>
<protein>
    <submittedName>
        <fullName evidence="1">Uncharacterized protein</fullName>
    </submittedName>
</protein>
<dbReference type="EMBL" id="UINC01089863">
    <property type="protein sequence ID" value="SVC41300.1"/>
    <property type="molecule type" value="Genomic_DNA"/>
</dbReference>
<sequence>MKTSRLMLDRLEGFAVNVLSVYGADDSSTIEKPEAVQSVTDYLIELTNVTKSDAVEVVTAYLVATSFDC</sequence>
<reference evidence="1" key="1">
    <citation type="submission" date="2018-05" db="EMBL/GenBank/DDBJ databases">
        <authorList>
            <person name="Lanie J.A."/>
            <person name="Ng W.-L."/>
            <person name="Kazmierczak K.M."/>
            <person name="Andrzejewski T.M."/>
            <person name="Davidsen T.M."/>
            <person name="Wayne K.J."/>
            <person name="Tettelin H."/>
            <person name="Glass J.I."/>
            <person name="Rusch D."/>
            <person name="Podicherti R."/>
            <person name="Tsui H.-C.T."/>
            <person name="Winkler M.E."/>
        </authorList>
    </citation>
    <scope>NUCLEOTIDE SEQUENCE</scope>
</reference>
<dbReference type="AlphaFoldDB" id="A0A382LXI1"/>